<name>A0A1W1Y0Q3_9NEIS</name>
<dbReference type="PANTHER" id="PTHR36508:SF1">
    <property type="entry name" value="PROTEIN SLYX"/>
    <property type="match status" value="1"/>
</dbReference>
<dbReference type="NCBIfam" id="NF003316">
    <property type="entry name" value="PRK04325.1"/>
    <property type="match status" value="1"/>
</dbReference>
<dbReference type="PANTHER" id="PTHR36508">
    <property type="entry name" value="PROTEIN SLYX"/>
    <property type="match status" value="1"/>
</dbReference>
<evidence type="ECO:0000313" key="3">
    <source>
        <dbReference type="EMBL" id="SMC29338.1"/>
    </source>
</evidence>
<reference evidence="3 4" key="1">
    <citation type="submission" date="2017-04" db="EMBL/GenBank/DDBJ databases">
        <authorList>
            <person name="Afonso C.L."/>
            <person name="Miller P.J."/>
            <person name="Scott M.A."/>
            <person name="Spackman E."/>
            <person name="Goraichik I."/>
            <person name="Dimitrov K.M."/>
            <person name="Suarez D.L."/>
            <person name="Swayne D.E."/>
        </authorList>
    </citation>
    <scope>NUCLEOTIDE SEQUENCE [LARGE SCALE GENOMIC DNA]</scope>
    <source>
        <strain evidence="3 4">DSM 23236</strain>
    </source>
</reference>
<keyword evidence="4" id="KW-1185">Reference proteome</keyword>
<protein>
    <submittedName>
        <fullName evidence="3">SlyX protein</fullName>
    </submittedName>
</protein>
<feature type="coiled-coil region" evidence="1">
    <location>
        <begin position="19"/>
        <end position="46"/>
    </location>
</feature>
<dbReference type="Pfam" id="PF04102">
    <property type="entry name" value="SlyX"/>
    <property type="match status" value="1"/>
</dbReference>
<dbReference type="AlphaFoldDB" id="A0A1W1Y0Q3"/>
<accession>A0A1W1Y0Q3</accession>
<feature type="compositionally biased region" description="Basic and acidic residues" evidence="2">
    <location>
        <begin position="60"/>
        <end position="69"/>
    </location>
</feature>
<proteinExistence type="predicted"/>
<organism evidence="3 4">
    <name type="scientific">Andreprevotia lacus DSM 23236</name>
    <dbReference type="NCBI Taxonomy" id="1121001"/>
    <lineage>
        <taxon>Bacteria</taxon>
        <taxon>Pseudomonadati</taxon>
        <taxon>Pseudomonadota</taxon>
        <taxon>Betaproteobacteria</taxon>
        <taxon>Neisseriales</taxon>
        <taxon>Chitinibacteraceae</taxon>
        <taxon>Andreprevotia</taxon>
    </lineage>
</organism>
<evidence type="ECO:0000256" key="2">
    <source>
        <dbReference type="SAM" id="MobiDB-lite"/>
    </source>
</evidence>
<dbReference type="STRING" id="1121001.SAMN02745857_03777"/>
<dbReference type="EMBL" id="FWXD01000033">
    <property type="protein sequence ID" value="SMC29338.1"/>
    <property type="molecule type" value="Genomic_DNA"/>
</dbReference>
<dbReference type="Proteomes" id="UP000192761">
    <property type="component" value="Unassembled WGS sequence"/>
</dbReference>
<sequence>MEARITELEIKLALQDDLLDTLNNIVAAQQQQIDRLQLDLRALANHVRNMEGPGPAGQSKPEDEIPPHY</sequence>
<dbReference type="RefSeq" id="WP_084092711.1">
    <property type="nucleotide sequence ID" value="NZ_FWXD01000033.1"/>
</dbReference>
<keyword evidence="1" id="KW-0175">Coiled coil</keyword>
<evidence type="ECO:0000256" key="1">
    <source>
        <dbReference type="SAM" id="Coils"/>
    </source>
</evidence>
<dbReference type="Gene3D" id="1.20.5.300">
    <property type="match status" value="1"/>
</dbReference>
<gene>
    <name evidence="3" type="ORF">SAMN02745857_03777</name>
</gene>
<evidence type="ECO:0000313" key="4">
    <source>
        <dbReference type="Proteomes" id="UP000192761"/>
    </source>
</evidence>
<dbReference type="InterPro" id="IPR007236">
    <property type="entry name" value="SlyX"/>
</dbReference>
<feature type="region of interest" description="Disordered" evidence="2">
    <location>
        <begin position="47"/>
        <end position="69"/>
    </location>
</feature>